<protein>
    <submittedName>
        <fullName evidence="2">3-hydroxyacyl-CoA dehydrogenase</fullName>
    </submittedName>
</protein>
<evidence type="ECO:0000259" key="1">
    <source>
        <dbReference type="Pfam" id="PF00246"/>
    </source>
</evidence>
<dbReference type="Pfam" id="PF00246">
    <property type="entry name" value="Peptidase_M14"/>
    <property type="match status" value="1"/>
</dbReference>
<keyword evidence="3" id="KW-1185">Reference proteome</keyword>
<dbReference type="AlphaFoldDB" id="A0A373A2X4"/>
<dbReference type="Gene3D" id="3.40.630.10">
    <property type="entry name" value="Zn peptidases"/>
    <property type="match status" value="1"/>
</dbReference>
<dbReference type="GO" id="GO:0006508">
    <property type="term" value="P:proteolysis"/>
    <property type="evidence" value="ECO:0007669"/>
    <property type="project" value="InterPro"/>
</dbReference>
<name>A0A373A2X4_9ACTN</name>
<dbReference type="SUPFAM" id="SSF53187">
    <property type="entry name" value="Zn-dependent exopeptidases"/>
    <property type="match status" value="1"/>
</dbReference>
<dbReference type="GO" id="GO:0008270">
    <property type="term" value="F:zinc ion binding"/>
    <property type="evidence" value="ECO:0007669"/>
    <property type="project" value="InterPro"/>
</dbReference>
<sequence length="418" mass="45369">MPTGELVPSVEALTGRLREVARRAPGLCRMRGIGSSRQGRALDVLSVGTGRRPVLVVGGPHPNEPVGYATIAFLAELTAARPELRDGMSWHFLPCVDPDGAALNEEWTSAPLNLHTEHRHFFRPALAEQPEWTFPIPWRGGVHRFGLPEQQALADLVDELEPAAVVSLHNAEFGEPFFVVSRDVPGLAARLAAVAARSGLPVGEAPPSDVVGWPVLGDGVYRMPPIEELLIRDHDRQAPAYGAHLTHYAARHGSLTLLPEVPRWHAATRFHDGPPTALTALARALTGESEEVQRLLEQAGPHDDAFARAAADTLAVADSVTRAWLRRAEDPSPVTGVELAEAHYARVVLTLRSTAMALRSATEAQPGRAAPHVRERLETVLADRAERCRRRLRIRPVELRRLVAVQACAALAAAALTR</sequence>
<feature type="domain" description="Peptidase M14" evidence="1">
    <location>
        <begin position="17"/>
        <end position="106"/>
    </location>
</feature>
<dbReference type="Proteomes" id="UP000263377">
    <property type="component" value="Unassembled WGS sequence"/>
</dbReference>
<evidence type="ECO:0000313" key="3">
    <source>
        <dbReference type="Proteomes" id="UP000263377"/>
    </source>
</evidence>
<evidence type="ECO:0000313" key="2">
    <source>
        <dbReference type="EMBL" id="RGD62022.1"/>
    </source>
</evidence>
<organism evidence="2 3">
    <name type="scientific">Kitasatospora xanthocidica</name>
    <dbReference type="NCBI Taxonomy" id="83382"/>
    <lineage>
        <taxon>Bacteria</taxon>
        <taxon>Bacillati</taxon>
        <taxon>Actinomycetota</taxon>
        <taxon>Actinomycetes</taxon>
        <taxon>Kitasatosporales</taxon>
        <taxon>Streptomycetaceae</taxon>
        <taxon>Kitasatospora</taxon>
    </lineage>
</organism>
<comment type="caution">
    <text evidence="2">The sequence shown here is derived from an EMBL/GenBank/DDBJ whole genome shotgun (WGS) entry which is preliminary data.</text>
</comment>
<gene>
    <name evidence="2" type="ORF">DR950_33605</name>
</gene>
<reference evidence="2 3" key="1">
    <citation type="submission" date="2018-08" db="EMBL/GenBank/DDBJ databases">
        <title>Diversity &amp; Physiological Properties of Lignin-Decomposing Actinobacteria from Soil.</title>
        <authorList>
            <person name="Roh S.G."/>
            <person name="Kim S.B."/>
        </authorList>
    </citation>
    <scope>NUCLEOTIDE SEQUENCE [LARGE SCALE GENOMIC DNA]</scope>
    <source>
        <strain evidence="2 3">MMS17-GH009</strain>
    </source>
</reference>
<dbReference type="EMBL" id="QVIG01000001">
    <property type="protein sequence ID" value="RGD62022.1"/>
    <property type="molecule type" value="Genomic_DNA"/>
</dbReference>
<proteinExistence type="predicted"/>
<dbReference type="InterPro" id="IPR000834">
    <property type="entry name" value="Peptidase_M14"/>
</dbReference>
<dbReference type="GO" id="GO:0004181">
    <property type="term" value="F:metallocarboxypeptidase activity"/>
    <property type="evidence" value="ECO:0007669"/>
    <property type="project" value="InterPro"/>
</dbReference>
<accession>A0A373A2X4</accession>